<dbReference type="Proteomes" id="UP001305174">
    <property type="component" value="Segment"/>
</dbReference>
<reference evidence="2" key="1">
    <citation type="submission" date="2024-05" db="EMBL/GenBank/DDBJ databases">
        <authorList>
            <person name="Tikunov A.Y."/>
            <person name="Morozova V.V."/>
            <person name="Kozlova Y.N."/>
            <person name="Tikunova N.V."/>
            <person name="Babkin I.V."/>
        </authorList>
    </citation>
    <scope>NUCLEOTIDE SEQUENCE [LARGE SCALE GENOMIC DNA]</scope>
</reference>
<evidence type="ECO:0000313" key="1">
    <source>
        <dbReference type="EMBL" id="WOZ57519.1"/>
    </source>
</evidence>
<sequence>MMIDLKNVPTELVAFDAVEGVQMVDIPKIMADIPPEVSEVPELPLSNEATLQVNQEIVTLMAKTLDEVFEGCSQFDVYIAMKFWTGLFEAQHDIKGVEFN</sequence>
<keyword evidence="2" id="KW-1185">Reference proteome</keyword>
<protein>
    <submittedName>
        <fullName evidence="1">Uncharacterized protein</fullName>
    </submittedName>
</protein>
<organism evidence="1 2">
    <name type="scientific">Pseudomonas phage vB_PseuGesM_254</name>
    <dbReference type="NCBI Taxonomy" id="3092638"/>
    <lineage>
        <taxon>Viruses</taxon>
        <taxon>Duplodnaviria</taxon>
        <taxon>Heunggongvirae</taxon>
        <taxon>Uroviricota</taxon>
        <taxon>Caudoviricetes</taxon>
        <taxon>Vandenendeviridae</taxon>
        <taxon>Chemalvirus</taxon>
        <taxon>Chemalvirus PseuGes254</taxon>
    </lineage>
</organism>
<name>A0AAX4G6M5_9CAUD</name>
<evidence type="ECO:0000313" key="2">
    <source>
        <dbReference type="Proteomes" id="UP001305174"/>
    </source>
</evidence>
<proteinExistence type="predicted"/>
<dbReference type="EMBL" id="OR575930">
    <property type="protein sequence ID" value="WOZ57519.1"/>
    <property type="molecule type" value="Genomic_DNA"/>
</dbReference>
<accession>A0AAX4G6M5</accession>